<feature type="transmembrane region" description="Helical" evidence="6">
    <location>
        <begin position="302"/>
        <end position="328"/>
    </location>
</feature>
<dbReference type="GO" id="GO:0016020">
    <property type="term" value="C:membrane"/>
    <property type="evidence" value="ECO:0007669"/>
    <property type="project" value="UniProtKB-SubCell"/>
</dbReference>
<comment type="caution">
    <text evidence="7">The sequence shown here is derived from an EMBL/GenBank/DDBJ whole genome shotgun (WGS) entry which is preliminary data.</text>
</comment>
<reference evidence="7" key="1">
    <citation type="submission" date="2023-03" db="EMBL/GenBank/DDBJ databases">
        <title>Actinoallomurus iriomotensis NBRC 103681.</title>
        <authorList>
            <person name="Ichikawa N."/>
            <person name="Sato H."/>
            <person name="Tonouchi N."/>
        </authorList>
    </citation>
    <scope>NUCLEOTIDE SEQUENCE</scope>
    <source>
        <strain evidence="7">NBRC 103681</strain>
    </source>
</reference>
<evidence type="ECO:0000313" key="7">
    <source>
        <dbReference type="EMBL" id="GLY74778.1"/>
    </source>
</evidence>
<evidence type="ECO:0000256" key="3">
    <source>
        <dbReference type="ARBA" id="ARBA00022692"/>
    </source>
</evidence>
<evidence type="ECO:0000256" key="1">
    <source>
        <dbReference type="ARBA" id="ARBA00004141"/>
    </source>
</evidence>
<feature type="transmembrane region" description="Helical" evidence="6">
    <location>
        <begin position="215"/>
        <end position="235"/>
    </location>
</feature>
<dbReference type="PANTHER" id="PTHR11101">
    <property type="entry name" value="PHOSPHATE TRANSPORTER"/>
    <property type="match status" value="1"/>
</dbReference>
<keyword evidence="2" id="KW-0813">Transport</keyword>
<organism evidence="7 8">
    <name type="scientific">Actinoallomurus iriomotensis</name>
    <dbReference type="NCBI Taxonomy" id="478107"/>
    <lineage>
        <taxon>Bacteria</taxon>
        <taxon>Bacillati</taxon>
        <taxon>Actinomycetota</taxon>
        <taxon>Actinomycetes</taxon>
        <taxon>Streptosporangiales</taxon>
        <taxon>Thermomonosporaceae</taxon>
        <taxon>Actinoallomurus</taxon>
    </lineage>
</organism>
<sequence>MELTALIVVVAIALFFNYTNGFHDAANAIATSVSTRALTPRAALAMAAVMNLVGAFLGTGVAKTVGSGIIDPPKDLHGLTIVAAALIGAIVWNLITWYFGLPSSSTHGLVGGLIGAALAAHGSVLWMDVLKKVVLWMVLSPVIGLILGYLVMTGFLWIFRNSYPGRVGRRFRIAQSLSAAAMALGHGLQDAQKTMGIIVLAMVTTGYQDAADSHVPVWVILVCAAVLSLGTYAGGWRIMRTLGRRVIELDPPKGFAAEATAASVLYATAFIWQAPVSTTHTITAAIMGVGSTKRLSAVRWGVAGNIVVAWVLTIPAAGIVAAAAYGIISLFH</sequence>
<evidence type="ECO:0000256" key="6">
    <source>
        <dbReference type="SAM" id="Phobius"/>
    </source>
</evidence>
<comment type="subcellular location">
    <subcellularLocation>
        <location evidence="1">Membrane</location>
        <topology evidence="1">Multi-pass membrane protein</topology>
    </subcellularLocation>
</comment>
<dbReference type="PANTHER" id="PTHR11101:SF80">
    <property type="entry name" value="PHOSPHATE TRANSPORTER"/>
    <property type="match status" value="1"/>
</dbReference>
<feature type="transmembrane region" description="Helical" evidence="6">
    <location>
        <begin position="78"/>
        <end position="100"/>
    </location>
</feature>
<protein>
    <submittedName>
        <fullName evidence="7">Inorganic phosphate transporter</fullName>
    </submittedName>
</protein>
<dbReference type="EMBL" id="BSTJ01000003">
    <property type="protein sequence ID" value="GLY74778.1"/>
    <property type="molecule type" value="Genomic_DNA"/>
</dbReference>
<gene>
    <name evidence="7" type="ORF">Airi01_030450</name>
</gene>
<evidence type="ECO:0000256" key="5">
    <source>
        <dbReference type="ARBA" id="ARBA00023136"/>
    </source>
</evidence>
<proteinExistence type="predicted"/>
<dbReference type="AlphaFoldDB" id="A0A9W6RFF1"/>
<evidence type="ECO:0000256" key="4">
    <source>
        <dbReference type="ARBA" id="ARBA00022989"/>
    </source>
</evidence>
<feature type="transmembrane region" description="Helical" evidence="6">
    <location>
        <begin position="133"/>
        <end position="159"/>
    </location>
</feature>
<feature type="transmembrane region" description="Helical" evidence="6">
    <location>
        <begin position="44"/>
        <end position="66"/>
    </location>
</feature>
<keyword evidence="5 6" id="KW-0472">Membrane</keyword>
<feature type="transmembrane region" description="Helical" evidence="6">
    <location>
        <begin position="106"/>
        <end position="126"/>
    </location>
</feature>
<evidence type="ECO:0000256" key="2">
    <source>
        <dbReference type="ARBA" id="ARBA00022448"/>
    </source>
</evidence>
<keyword evidence="3 6" id="KW-0812">Transmembrane</keyword>
<dbReference type="Proteomes" id="UP001165135">
    <property type="component" value="Unassembled WGS sequence"/>
</dbReference>
<name>A0A9W6RFF1_9ACTN</name>
<dbReference type="GO" id="GO:0035435">
    <property type="term" value="P:phosphate ion transmembrane transport"/>
    <property type="evidence" value="ECO:0007669"/>
    <property type="project" value="TreeGrafter"/>
</dbReference>
<dbReference type="GO" id="GO:0005315">
    <property type="term" value="F:phosphate transmembrane transporter activity"/>
    <property type="evidence" value="ECO:0007669"/>
    <property type="project" value="InterPro"/>
</dbReference>
<keyword evidence="4 6" id="KW-1133">Transmembrane helix</keyword>
<evidence type="ECO:0000313" key="8">
    <source>
        <dbReference type="Proteomes" id="UP001165135"/>
    </source>
</evidence>
<dbReference type="RefSeq" id="WP_285620871.1">
    <property type="nucleotide sequence ID" value="NZ_BSTJ01000003.1"/>
</dbReference>
<dbReference type="Pfam" id="PF01384">
    <property type="entry name" value="PHO4"/>
    <property type="match status" value="1"/>
</dbReference>
<dbReference type="InterPro" id="IPR001204">
    <property type="entry name" value="Phos_transporter"/>
</dbReference>
<accession>A0A9W6RFF1</accession>